<gene>
    <name evidence="5" type="ORF">C7383_11541</name>
</gene>
<dbReference type="RefSeq" id="WP_257497884.1">
    <property type="nucleotide sequence ID" value="NZ_JANKBI010000015.1"/>
</dbReference>
<dbReference type="Gene3D" id="2.60.40.1180">
    <property type="entry name" value="Golgi alpha-mannosidase II"/>
    <property type="match status" value="1"/>
</dbReference>
<dbReference type="FunFam" id="3.90.400.10:FF:000002">
    <property type="entry name" value="Sucrose isomerase"/>
    <property type="match status" value="1"/>
</dbReference>
<dbReference type="InterPro" id="IPR006047">
    <property type="entry name" value="GH13_cat_dom"/>
</dbReference>
<dbReference type="PANTHER" id="PTHR10357:SF184">
    <property type="entry name" value="OLIGO-1,6-GLUCOSIDASE 1"/>
    <property type="match status" value="1"/>
</dbReference>
<evidence type="ECO:0000256" key="2">
    <source>
        <dbReference type="ARBA" id="ARBA00022801"/>
    </source>
</evidence>
<proteinExistence type="inferred from homology"/>
<reference evidence="5 6" key="1">
    <citation type="submission" date="2018-05" db="EMBL/GenBank/DDBJ databases">
        <authorList>
            <person name="Goeker M."/>
            <person name="Huntemann M."/>
            <person name="Clum A."/>
            <person name="Pillay M."/>
            <person name="Palaniappan K."/>
            <person name="Varghese N."/>
            <person name="Mikhailova N."/>
            <person name="Stamatis D."/>
            <person name="Reddy T."/>
            <person name="Daum C."/>
            <person name="Shapiro N."/>
            <person name="Ivanova N."/>
            <person name="Kyrpides N."/>
            <person name="Woyke T."/>
        </authorList>
    </citation>
    <scope>NUCLEOTIDE SEQUENCE [LARGE SCALE GENOMIC DNA]</scope>
    <source>
        <strain evidence="5 6">DSM 26524</strain>
    </source>
</reference>
<dbReference type="Gene3D" id="3.90.400.10">
    <property type="entry name" value="Oligo-1,6-glucosidase, Domain 2"/>
    <property type="match status" value="1"/>
</dbReference>
<keyword evidence="3" id="KW-0326">Glycosidase</keyword>
<keyword evidence="2 5" id="KW-0378">Hydrolase</keyword>
<comment type="similarity">
    <text evidence="1">Belongs to the glycosyl hydrolase 13 family.</text>
</comment>
<dbReference type="NCBIfam" id="NF008183">
    <property type="entry name" value="PRK10933.1"/>
    <property type="match status" value="1"/>
</dbReference>
<sequence length="563" mass="66087">MEWWKDAVVYQVYPKSFKDSSGDGIGDINGITEKLPYIRELGADVVWLSPIYDSPQDDNGYDIRDYYKLLKEAGTMEDFDRMLSRAHGLGLRIIMDLVVNHTSDEHVWFQESKKSKDNPYRDYYIWKEGKRQNTREGLDTSKEQAWGDEPNNWGSCYSGSAWEWDSTTKEYYLHLFSRKQPDLNWENVLVREEIYKMMRWWLDKGIDGFRMDVISLISKLPGYPDGEAGESGYTSFEVTANGPCVHEYLKEMNRKVLSLYDVMTVGECSGVTLEEAWKYAGAEEGELNMIFQFELMELDCENGIKWDLKPLDFIRMKKIFEKWQTGMYGKAWNSLFWNNHDQPRVVSRWGNDSGEYRELSAKMLASILYGMQGTPFIYQGEELGMTNPGLSIEECRDIETLRMYQERLEAGCSRAEIMRSVHAKCRDNARTPMQWDDSPNAGFSTGDPWMPVNPDYKTINAGAQLQDEDSVFHYYKKLIRLRKTYDVFRDGRFTMEYKEDPDIIWYTRTGEKESLRVICNFHELTRAIKLPDNEEWGELLICNYPEIRKETELRPYEARMYLV</sequence>
<dbReference type="SUPFAM" id="SSF51011">
    <property type="entry name" value="Glycosyl hydrolase domain"/>
    <property type="match status" value="1"/>
</dbReference>
<evidence type="ECO:0000256" key="1">
    <source>
        <dbReference type="ARBA" id="ARBA00008061"/>
    </source>
</evidence>
<dbReference type="CDD" id="cd11333">
    <property type="entry name" value="AmyAc_SI_OligoGlu_DGase"/>
    <property type="match status" value="1"/>
</dbReference>
<accession>A0AB73SZD3</accession>
<evidence type="ECO:0000259" key="4">
    <source>
        <dbReference type="SMART" id="SM00642"/>
    </source>
</evidence>
<protein>
    <submittedName>
        <fullName evidence="5">Trehalose-6-phosphate hydrolase</fullName>
    </submittedName>
</protein>
<evidence type="ECO:0000313" key="6">
    <source>
        <dbReference type="Proteomes" id="UP000245412"/>
    </source>
</evidence>
<dbReference type="FunFam" id="3.20.20.80:FF:000064">
    <property type="entry name" value="Oligo-1,6-glucosidase"/>
    <property type="match status" value="1"/>
</dbReference>
<dbReference type="SUPFAM" id="SSF51445">
    <property type="entry name" value="(Trans)glycosidases"/>
    <property type="match status" value="1"/>
</dbReference>
<name>A0AB73SZD3_9FIRM</name>
<dbReference type="AlphaFoldDB" id="A0AB73SZD3"/>
<dbReference type="Pfam" id="PF00128">
    <property type="entry name" value="Alpha-amylase"/>
    <property type="match status" value="1"/>
</dbReference>
<dbReference type="EMBL" id="QGGY01000015">
    <property type="protein sequence ID" value="PWJ72891.1"/>
    <property type="molecule type" value="Genomic_DNA"/>
</dbReference>
<comment type="caution">
    <text evidence="5">The sequence shown here is derived from an EMBL/GenBank/DDBJ whole genome shotgun (WGS) entry which is preliminary data.</text>
</comment>
<dbReference type="InterPro" id="IPR045857">
    <property type="entry name" value="O16G_dom_2"/>
</dbReference>
<dbReference type="Proteomes" id="UP000245412">
    <property type="component" value="Unassembled WGS sequence"/>
</dbReference>
<dbReference type="FunFam" id="3.20.20.80:FF:000014">
    <property type="entry name" value="Alpha,alpha-phosphotrehalase"/>
    <property type="match status" value="1"/>
</dbReference>
<feature type="domain" description="Glycosyl hydrolase family 13 catalytic" evidence="4">
    <location>
        <begin position="11"/>
        <end position="430"/>
    </location>
</feature>
<dbReference type="SMART" id="SM00642">
    <property type="entry name" value="Aamy"/>
    <property type="match status" value="1"/>
</dbReference>
<dbReference type="GO" id="GO:0004556">
    <property type="term" value="F:alpha-amylase activity"/>
    <property type="evidence" value="ECO:0007669"/>
    <property type="project" value="TreeGrafter"/>
</dbReference>
<dbReference type="InterPro" id="IPR013780">
    <property type="entry name" value="Glyco_hydro_b"/>
</dbReference>
<dbReference type="InterPro" id="IPR017853">
    <property type="entry name" value="GH"/>
</dbReference>
<evidence type="ECO:0000256" key="3">
    <source>
        <dbReference type="ARBA" id="ARBA00023295"/>
    </source>
</evidence>
<evidence type="ECO:0000313" key="5">
    <source>
        <dbReference type="EMBL" id="PWJ72891.1"/>
    </source>
</evidence>
<organism evidence="5 6">
    <name type="scientific">Murimonas intestini</name>
    <dbReference type="NCBI Taxonomy" id="1337051"/>
    <lineage>
        <taxon>Bacteria</taxon>
        <taxon>Bacillati</taxon>
        <taxon>Bacillota</taxon>
        <taxon>Clostridia</taxon>
        <taxon>Lachnospirales</taxon>
        <taxon>Lachnospiraceae</taxon>
        <taxon>Murimonas</taxon>
    </lineage>
</organism>
<keyword evidence="6" id="KW-1185">Reference proteome</keyword>
<dbReference type="PANTHER" id="PTHR10357">
    <property type="entry name" value="ALPHA-AMYLASE FAMILY MEMBER"/>
    <property type="match status" value="1"/>
</dbReference>
<dbReference type="GO" id="GO:0009313">
    <property type="term" value="P:oligosaccharide catabolic process"/>
    <property type="evidence" value="ECO:0007669"/>
    <property type="project" value="TreeGrafter"/>
</dbReference>
<dbReference type="Gene3D" id="3.20.20.80">
    <property type="entry name" value="Glycosidases"/>
    <property type="match status" value="1"/>
</dbReference>